<evidence type="ECO:0000313" key="2">
    <source>
        <dbReference type="Proteomes" id="UP000694044"/>
    </source>
</evidence>
<gene>
    <name evidence="1" type="ORF">PHYPSEUDO_008087</name>
</gene>
<proteinExistence type="predicted"/>
<evidence type="ECO:0000313" key="1">
    <source>
        <dbReference type="EMBL" id="KAG7379819.1"/>
    </source>
</evidence>
<organism evidence="1 2">
    <name type="scientific">Phytophthora pseudosyringae</name>
    <dbReference type="NCBI Taxonomy" id="221518"/>
    <lineage>
        <taxon>Eukaryota</taxon>
        <taxon>Sar</taxon>
        <taxon>Stramenopiles</taxon>
        <taxon>Oomycota</taxon>
        <taxon>Peronosporomycetes</taxon>
        <taxon>Peronosporales</taxon>
        <taxon>Peronosporaceae</taxon>
        <taxon>Phytophthora</taxon>
    </lineage>
</organism>
<dbReference type="EMBL" id="JAGDFM010000327">
    <property type="protein sequence ID" value="KAG7379819.1"/>
    <property type="molecule type" value="Genomic_DNA"/>
</dbReference>
<accession>A0A8T1VI07</accession>
<sequence>MAPKPTSALPPCGNLVVYLGLRPDVLAALQAEATSEAKAGEYIPVFKEVGGVHDDAYREQAREESVRCCRGLEDCTEVDHRLPEPAVGAFGILFHEVFQEVRSRKVNRTIRAK</sequence>
<reference evidence="1" key="1">
    <citation type="submission" date="2021-02" db="EMBL/GenBank/DDBJ databases">
        <authorList>
            <person name="Palmer J.M."/>
        </authorList>
    </citation>
    <scope>NUCLEOTIDE SEQUENCE</scope>
    <source>
        <strain evidence="1">SCRP734</strain>
    </source>
</reference>
<dbReference type="OrthoDB" id="10589058at2759"/>
<dbReference type="AlphaFoldDB" id="A0A8T1VI07"/>
<keyword evidence="2" id="KW-1185">Reference proteome</keyword>
<dbReference type="Proteomes" id="UP000694044">
    <property type="component" value="Unassembled WGS sequence"/>
</dbReference>
<comment type="caution">
    <text evidence="1">The sequence shown here is derived from an EMBL/GenBank/DDBJ whole genome shotgun (WGS) entry which is preliminary data.</text>
</comment>
<name>A0A8T1VI07_9STRA</name>
<protein>
    <submittedName>
        <fullName evidence="1">Uncharacterized protein</fullName>
    </submittedName>
</protein>